<dbReference type="Proteomes" id="UP000243459">
    <property type="component" value="Chromosome 2"/>
</dbReference>
<dbReference type="Pfam" id="PF14368">
    <property type="entry name" value="LTP_2"/>
    <property type="match status" value="1"/>
</dbReference>
<dbReference type="InterPro" id="IPR036312">
    <property type="entry name" value="Bifun_inhib/LTP/seed_sf"/>
</dbReference>
<dbReference type="OMA" id="QKSGPKI"/>
<evidence type="ECO:0000313" key="3">
    <source>
        <dbReference type="EMBL" id="ONK78448.1"/>
    </source>
</evidence>
<accession>A0A5P1FJI3</accession>
<protein>
    <recommendedName>
        <fullName evidence="2">Bifunctional inhibitor/plant lipid transfer protein/seed storage helical domain-containing protein</fullName>
    </recommendedName>
</protein>
<dbReference type="Gramene" id="ONK78448">
    <property type="protein sequence ID" value="ONK78448"/>
    <property type="gene ID" value="A4U43_C02F18890"/>
</dbReference>
<evidence type="ECO:0000259" key="2">
    <source>
        <dbReference type="Pfam" id="PF14368"/>
    </source>
</evidence>
<organism evidence="3 4">
    <name type="scientific">Asparagus officinalis</name>
    <name type="common">Garden asparagus</name>
    <dbReference type="NCBI Taxonomy" id="4686"/>
    <lineage>
        <taxon>Eukaryota</taxon>
        <taxon>Viridiplantae</taxon>
        <taxon>Streptophyta</taxon>
        <taxon>Embryophyta</taxon>
        <taxon>Tracheophyta</taxon>
        <taxon>Spermatophyta</taxon>
        <taxon>Magnoliopsida</taxon>
        <taxon>Liliopsida</taxon>
        <taxon>Asparagales</taxon>
        <taxon>Asparagaceae</taxon>
        <taxon>Asparagoideae</taxon>
        <taxon>Asparagus</taxon>
    </lineage>
</organism>
<dbReference type="OrthoDB" id="678486at2759"/>
<gene>
    <name evidence="3" type="ORF">A4U43_C02F18890</name>
</gene>
<dbReference type="SUPFAM" id="SSF47699">
    <property type="entry name" value="Bifunctional inhibitor/lipid-transfer protein/seed storage 2S albumin"/>
    <property type="match status" value="1"/>
</dbReference>
<name>A0A5P1FJI3_ASPOF</name>
<feature type="signal peptide" evidence="1">
    <location>
        <begin position="1"/>
        <end position="19"/>
    </location>
</feature>
<dbReference type="EMBL" id="CM007382">
    <property type="protein sequence ID" value="ONK78448.1"/>
    <property type="molecule type" value="Genomic_DNA"/>
</dbReference>
<keyword evidence="4" id="KW-1185">Reference proteome</keyword>
<feature type="chain" id="PRO_5024323648" description="Bifunctional inhibitor/plant lipid transfer protein/seed storage helical domain-containing protein" evidence="1">
    <location>
        <begin position="20"/>
        <end position="121"/>
    </location>
</feature>
<dbReference type="PANTHER" id="PTHR33286">
    <property type="entry name" value="BIFUNCTIONAL INHIBITOR/LIPID-TRANSFER PROTEIN/SEED STORAGE 2S ALBUMIN SUPERFAMILY PROTEIN"/>
    <property type="match status" value="1"/>
</dbReference>
<dbReference type="PROSITE" id="PS51257">
    <property type="entry name" value="PROKAR_LIPOPROTEIN"/>
    <property type="match status" value="1"/>
</dbReference>
<dbReference type="Gene3D" id="1.10.110.10">
    <property type="entry name" value="Plant lipid-transfer and hydrophobic proteins"/>
    <property type="match status" value="1"/>
</dbReference>
<dbReference type="CDD" id="cd04660">
    <property type="entry name" value="nsLTP_like"/>
    <property type="match status" value="1"/>
</dbReference>
<proteinExistence type="predicted"/>
<reference evidence="4" key="1">
    <citation type="journal article" date="2017" name="Nat. Commun.">
        <title>The asparagus genome sheds light on the origin and evolution of a young Y chromosome.</title>
        <authorList>
            <person name="Harkess A."/>
            <person name="Zhou J."/>
            <person name="Xu C."/>
            <person name="Bowers J.E."/>
            <person name="Van der Hulst R."/>
            <person name="Ayyampalayam S."/>
            <person name="Mercati F."/>
            <person name="Riccardi P."/>
            <person name="McKain M.R."/>
            <person name="Kakrana A."/>
            <person name="Tang H."/>
            <person name="Ray J."/>
            <person name="Groenendijk J."/>
            <person name="Arikit S."/>
            <person name="Mathioni S.M."/>
            <person name="Nakano M."/>
            <person name="Shan H."/>
            <person name="Telgmann-Rauber A."/>
            <person name="Kanno A."/>
            <person name="Yue Z."/>
            <person name="Chen H."/>
            <person name="Li W."/>
            <person name="Chen Y."/>
            <person name="Xu X."/>
            <person name="Zhang Y."/>
            <person name="Luo S."/>
            <person name="Chen H."/>
            <person name="Gao J."/>
            <person name="Mao Z."/>
            <person name="Pires J.C."/>
            <person name="Luo M."/>
            <person name="Kudrna D."/>
            <person name="Wing R.A."/>
            <person name="Meyers B.C."/>
            <person name="Yi K."/>
            <person name="Kong H."/>
            <person name="Lavrijsen P."/>
            <person name="Sunseri F."/>
            <person name="Falavigna A."/>
            <person name="Ye Y."/>
            <person name="Leebens-Mack J.H."/>
            <person name="Chen G."/>
        </authorList>
    </citation>
    <scope>NUCLEOTIDE SEQUENCE [LARGE SCALE GENOMIC DNA]</scope>
    <source>
        <strain evidence="4">cv. DH0086</strain>
    </source>
</reference>
<feature type="domain" description="Bifunctional inhibitor/plant lipid transfer protein/seed storage helical" evidence="2">
    <location>
        <begin position="30"/>
        <end position="107"/>
    </location>
</feature>
<dbReference type="InterPro" id="IPR044741">
    <property type="entry name" value="NsLTP-like"/>
</dbReference>
<dbReference type="InterPro" id="IPR016140">
    <property type="entry name" value="Bifunc_inhib/LTP/seed_store"/>
</dbReference>
<dbReference type="AlphaFoldDB" id="A0A5P1FJI3"/>
<dbReference type="PANTHER" id="PTHR33286:SF1">
    <property type="entry name" value="OS01G0800600 PROTEIN"/>
    <property type="match status" value="1"/>
</dbReference>
<evidence type="ECO:0000313" key="4">
    <source>
        <dbReference type="Proteomes" id="UP000243459"/>
    </source>
</evidence>
<keyword evidence="1" id="KW-0732">Signal</keyword>
<evidence type="ECO:0000256" key="1">
    <source>
        <dbReference type="SAM" id="SignalP"/>
    </source>
</evidence>
<sequence>MRNLSILVLFFILTSSSHSFDPSPFPIVVGACKGDLAALTQQCATYVKIPGPPVPPSGACCKAIQGSDVPCICRKYITPRVEKVISMKKLVYVAAKCGRPFAHKSKCGSYTVPAMSPGGQG</sequence>